<organism evidence="1">
    <name type="scientific">Brassica cretica</name>
    <name type="common">Mustard</name>
    <dbReference type="NCBI Taxonomy" id="69181"/>
    <lineage>
        <taxon>Eukaryota</taxon>
        <taxon>Viridiplantae</taxon>
        <taxon>Streptophyta</taxon>
        <taxon>Embryophyta</taxon>
        <taxon>Tracheophyta</taxon>
        <taxon>Spermatophyta</taxon>
        <taxon>Magnoliopsida</taxon>
        <taxon>eudicotyledons</taxon>
        <taxon>Gunneridae</taxon>
        <taxon>Pentapetalae</taxon>
        <taxon>rosids</taxon>
        <taxon>malvids</taxon>
        <taxon>Brassicales</taxon>
        <taxon>Brassicaceae</taxon>
        <taxon>Brassiceae</taxon>
        <taxon>Brassica</taxon>
    </lineage>
</organism>
<protein>
    <submittedName>
        <fullName evidence="1">Uncharacterized protein</fullName>
    </submittedName>
</protein>
<gene>
    <name evidence="1" type="ORF">F2Q70_00013418</name>
</gene>
<reference evidence="1" key="1">
    <citation type="submission" date="2019-12" db="EMBL/GenBank/DDBJ databases">
        <title>Genome sequencing and annotation of Brassica cretica.</title>
        <authorList>
            <person name="Studholme D.J."/>
            <person name="Sarris P.F."/>
        </authorList>
    </citation>
    <scope>NUCLEOTIDE SEQUENCE</scope>
    <source>
        <strain evidence="1">PFS-102/07</strain>
        <tissue evidence="1">Leaf</tissue>
    </source>
</reference>
<sequence>MDATVFSIRPSVSLCRIRCCLAALSTGSAQLAYWIVTSRSSFRTSSVVGIVGRAGKSEVAKLCSRGRLSLELLSVGVSKVTGPLLRSTSLLDWWRGHGGSAQLAYWIVTSRNSFRTSSVVGIVGRAGKSEAPGAGQGVSEKAAFVSHATVVAARVAGSVSLPDVLLESGAGRLLNNSQCGVHVFGTPLEHMSFGSEPLSEGLQLELKGLSCCEDSGLVAAMIRQKDVVRAMRRNLTAVRFFQRECSRSSFWREVACGALRSQLEEDEQGEAEEAELRTRFRGVTVNSGSIRGNFLNWEVEQGGWEMSGGKIQKRELKTERSETS</sequence>
<evidence type="ECO:0000313" key="1">
    <source>
        <dbReference type="EMBL" id="KAF2613733.1"/>
    </source>
</evidence>
<comment type="caution">
    <text evidence="1">The sequence shown here is derived from an EMBL/GenBank/DDBJ whole genome shotgun (WGS) entry which is preliminary data.</text>
</comment>
<dbReference type="EMBL" id="QGKY02000089">
    <property type="protein sequence ID" value="KAF2613733.1"/>
    <property type="molecule type" value="Genomic_DNA"/>
</dbReference>
<name>A0A8S9M940_BRACR</name>
<dbReference type="AlphaFoldDB" id="A0A8S9M940"/>
<accession>A0A8S9M940</accession>
<proteinExistence type="predicted"/>